<feature type="transmembrane region" description="Helical" evidence="6">
    <location>
        <begin position="234"/>
        <end position="260"/>
    </location>
</feature>
<evidence type="ECO:0000313" key="8">
    <source>
        <dbReference type="Proteomes" id="UP001500984"/>
    </source>
</evidence>
<dbReference type="PANTHER" id="PTHR42770">
    <property type="entry name" value="AMINO ACID TRANSPORTER-RELATED"/>
    <property type="match status" value="1"/>
</dbReference>
<evidence type="ECO:0000256" key="1">
    <source>
        <dbReference type="ARBA" id="ARBA00004651"/>
    </source>
</evidence>
<gene>
    <name evidence="7" type="ORF">GCM10009823_31620</name>
</gene>
<evidence type="ECO:0000256" key="5">
    <source>
        <dbReference type="ARBA" id="ARBA00023136"/>
    </source>
</evidence>
<evidence type="ECO:0000256" key="6">
    <source>
        <dbReference type="SAM" id="Phobius"/>
    </source>
</evidence>
<dbReference type="EMBL" id="BAAAPZ010000019">
    <property type="protein sequence ID" value="GAA2105898.1"/>
    <property type="molecule type" value="Genomic_DNA"/>
</dbReference>
<name>A0ABN2X7D5_9MICO</name>
<evidence type="ECO:0000313" key="7">
    <source>
        <dbReference type="EMBL" id="GAA2105898.1"/>
    </source>
</evidence>
<keyword evidence="8" id="KW-1185">Reference proteome</keyword>
<keyword evidence="3 6" id="KW-0812">Transmembrane</keyword>
<feature type="transmembrane region" description="Helical" evidence="6">
    <location>
        <begin position="332"/>
        <end position="348"/>
    </location>
</feature>
<proteinExistence type="predicted"/>
<dbReference type="Proteomes" id="UP001500984">
    <property type="component" value="Unassembled WGS sequence"/>
</dbReference>
<feature type="transmembrane region" description="Helical" evidence="6">
    <location>
        <begin position="60"/>
        <end position="82"/>
    </location>
</feature>
<organism evidence="7 8">
    <name type="scientific">Brevibacterium salitolerans</name>
    <dbReference type="NCBI Taxonomy" id="1403566"/>
    <lineage>
        <taxon>Bacteria</taxon>
        <taxon>Bacillati</taxon>
        <taxon>Actinomycetota</taxon>
        <taxon>Actinomycetes</taxon>
        <taxon>Micrococcales</taxon>
        <taxon>Brevibacteriaceae</taxon>
        <taxon>Brevibacterium</taxon>
    </lineage>
</organism>
<evidence type="ECO:0000256" key="2">
    <source>
        <dbReference type="ARBA" id="ARBA00022475"/>
    </source>
</evidence>
<keyword evidence="4 6" id="KW-1133">Transmembrane helix</keyword>
<evidence type="ECO:0000256" key="3">
    <source>
        <dbReference type="ARBA" id="ARBA00022692"/>
    </source>
</evidence>
<feature type="transmembrane region" description="Helical" evidence="6">
    <location>
        <begin position="201"/>
        <end position="222"/>
    </location>
</feature>
<protein>
    <recommendedName>
        <fullName evidence="9">Amino acid permease</fullName>
    </recommendedName>
</protein>
<accession>A0ABN2X7D5</accession>
<feature type="transmembrane region" description="Helical" evidence="6">
    <location>
        <begin position="354"/>
        <end position="377"/>
    </location>
</feature>
<reference evidence="7 8" key="1">
    <citation type="journal article" date="2019" name="Int. J. Syst. Evol. Microbiol.">
        <title>The Global Catalogue of Microorganisms (GCM) 10K type strain sequencing project: providing services to taxonomists for standard genome sequencing and annotation.</title>
        <authorList>
            <consortium name="The Broad Institute Genomics Platform"/>
            <consortium name="The Broad Institute Genome Sequencing Center for Infectious Disease"/>
            <person name="Wu L."/>
            <person name="Ma J."/>
        </authorList>
    </citation>
    <scope>NUCLEOTIDE SEQUENCE [LARGE SCALE GENOMIC DNA]</scope>
    <source>
        <strain evidence="7 8">JCM 15900</strain>
    </source>
</reference>
<feature type="transmembrane region" description="Helical" evidence="6">
    <location>
        <begin position="423"/>
        <end position="442"/>
    </location>
</feature>
<evidence type="ECO:0000256" key="4">
    <source>
        <dbReference type="ARBA" id="ARBA00022989"/>
    </source>
</evidence>
<dbReference type="RefSeq" id="WP_344338439.1">
    <property type="nucleotide sequence ID" value="NZ_BAAAPZ010000019.1"/>
</dbReference>
<dbReference type="InterPro" id="IPR050367">
    <property type="entry name" value="APC_superfamily"/>
</dbReference>
<evidence type="ECO:0008006" key="9">
    <source>
        <dbReference type="Google" id="ProtNLM"/>
    </source>
</evidence>
<dbReference type="PANTHER" id="PTHR42770:SF7">
    <property type="entry name" value="MEMBRANE PROTEIN"/>
    <property type="match status" value="1"/>
</dbReference>
<dbReference type="InterPro" id="IPR002293">
    <property type="entry name" value="AA/rel_permease1"/>
</dbReference>
<comment type="subcellular location">
    <subcellularLocation>
        <location evidence="1">Cell membrane</location>
        <topology evidence="1">Multi-pass membrane protein</topology>
    </subcellularLocation>
</comment>
<feature type="transmembrane region" description="Helical" evidence="6">
    <location>
        <begin position="398"/>
        <end position="417"/>
    </location>
</feature>
<comment type="caution">
    <text evidence="7">The sequence shown here is derived from an EMBL/GenBank/DDBJ whole genome shotgun (WGS) entry which is preliminary data.</text>
</comment>
<feature type="transmembrane region" description="Helical" evidence="6">
    <location>
        <begin position="162"/>
        <end position="181"/>
    </location>
</feature>
<keyword evidence="2" id="KW-1003">Cell membrane</keyword>
<dbReference type="Gene3D" id="1.20.1740.10">
    <property type="entry name" value="Amino acid/polyamine transporter I"/>
    <property type="match status" value="1"/>
</dbReference>
<feature type="transmembrane region" description="Helical" evidence="6">
    <location>
        <begin position="138"/>
        <end position="155"/>
    </location>
</feature>
<feature type="transmembrane region" description="Helical" evidence="6">
    <location>
        <begin position="31"/>
        <end position="54"/>
    </location>
</feature>
<feature type="transmembrane region" description="Helical" evidence="6">
    <location>
        <begin position="103"/>
        <end position="123"/>
    </location>
</feature>
<feature type="transmembrane region" description="Helical" evidence="6">
    <location>
        <begin position="280"/>
        <end position="299"/>
    </location>
</feature>
<keyword evidence="5 6" id="KW-0472">Membrane</keyword>
<sequence>MSSAPQQNGQAPVRATLNQDNLKRSIGLPGAIGISVNQIIGGGIVSLTGVAIAMTGGGVSIAYVLAAAAVIISSIPYASLAASYPVAGGVYTWPARLIHPSAGFLLAWLTSLGKGSLSLYGLAAGQYMHAINPWFNEIWVAVTLVSIFFVSNLAGAVISSRLGVVLMVVMIIGFCTFGLFGMAEVNWEIYPEMMPHGLVELLSAAALLSFATAGAYGVGELGRELKNPGRDIPLAMVGGTAIVGIIYVIVAVPAAGVLPIAQVADQPLSTVAQEFLPTGLWIFFIIGGAMVAIISTMNAELLWGTKSLLAASDDGWIPPSWGRVNKRFGTPHWLLCILYFIGVIPAIAGVDVSVIGTAASVFVQIMFIVIVIASICIRWKMPEVYARSPFRLSAPVHYTIVAVAVAIAAYQGYLLLLDFDYRVWTACCVWMGIGGILALTRWPIVKRTLAARGIDHRGGPPASESVRTAVEARMQS</sequence>
<dbReference type="PIRSF" id="PIRSF006060">
    <property type="entry name" value="AA_transporter"/>
    <property type="match status" value="1"/>
</dbReference>
<dbReference type="Pfam" id="PF13520">
    <property type="entry name" value="AA_permease_2"/>
    <property type="match status" value="1"/>
</dbReference>